<dbReference type="Proteomes" id="UP001183586">
    <property type="component" value="Unassembled WGS sequence"/>
</dbReference>
<keyword evidence="3" id="KW-1185">Reference proteome</keyword>
<proteinExistence type="predicted"/>
<evidence type="ECO:0000313" key="2">
    <source>
        <dbReference type="EMBL" id="MDT0387346.1"/>
    </source>
</evidence>
<dbReference type="EMBL" id="JAVREU010000002">
    <property type="protein sequence ID" value="MDT0387346.1"/>
    <property type="molecule type" value="Genomic_DNA"/>
</dbReference>
<dbReference type="SUPFAM" id="SSF54637">
    <property type="entry name" value="Thioesterase/thiol ester dehydrase-isomerase"/>
    <property type="match status" value="1"/>
</dbReference>
<name>A0ABU2P646_9ACTN</name>
<gene>
    <name evidence="2" type="ORF">RM641_07900</name>
</gene>
<feature type="domain" description="A-factor biosynthesis hotdog" evidence="1">
    <location>
        <begin position="18"/>
        <end position="156"/>
    </location>
</feature>
<dbReference type="Pfam" id="PF03756">
    <property type="entry name" value="AfsA"/>
    <property type="match status" value="2"/>
</dbReference>
<accession>A0ABU2P646</accession>
<sequence>MTDGVLSYARTVDRALTHRAAVSECFLTDALRTGERTFRVAAQPPRAHLYYSDHVTDARTAPSYDPLLVLEIFRQSCILASHEYLAAPQDSSFVFDRGTLEVTDPEALTVGERPAALTVEGEFTEVRERAGRPCGATAEVRASVDGRAAATMRLAFRWIPRRSMLQLRARARTALAGTPHRAHPLVNRLVPAQVGRELSANVVLGRVTVSSAPQADPEVVAQVVVDRGHPALFDHYVDHIPGAVMFEALRQTATAAARELCGLDVAPQHLALTGCEVTFRKFGEFELPTDCRARVAEGADGRPVLDLVLEQEGDVLASARVTLAVRDRALSERDGCGSRDVVVPGAHPRLLTAA</sequence>
<organism evidence="2 3">
    <name type="scientific">Streptomyces dubilierae</name>
    <dbReference type="NCBI Taxonomy" id="3075533"/>
    <lineage>
        <taxon>Bacteria</taxon>
        <taxon>Bacillati</taxon>
        <taxon>Actinomycetota</taxon>
        <taxon>Actinomycetes</taxon>
        <taxon>Kitasatosporales</taxon>
        <taxon>Streptomycetaceae</taxon>
        <taxon>Streptomyces</taxon>
    </lineage>
</organism>
<reference evidence="3" key="1">
    <citation type="submission" date="2023-07" db="EMBL/GenBank/DDBJ databases">
        <title>30 novel species of actinomycetes from the DSMZ collection.</title>
        <authorList>
            <person name="Nouioui I."/>
        </authorList>
    </citation>
    <scope>NUCLEOTIDE SEQUENCE [LARGE SCALE GENOMIC DNA]</scope>
    <source>
        <strain evidence="3">DSM 41921</strain>
    </source>
</reference>
<evidence type="ECO:0000259" key="1">
    <source>
        <dbReference type="Pfam" id="PF03756"/>
    </source>
</evidence>
<evidence type="ECO:0000313" key="3">
    <source>
        <dbReference type="Proteomes" id="UP001183586"/>
    </source>
</evidence>
<feature type="domain" description="A-factor biosynthesis hotdog" evidence="1">
    <location>
        <begin position="194"/>
        <end position="323"/>
    </location>
</feature>
<dbReference type="InterPro" id="IPR029069">
    <property type="entry name" value="HotDog_dom_sf"/>
</dbReference>
<protein>
    <submittedName>
        <fullName evidence="2">AfsA-related hotdog domain-containing protein</fullName>
    </submittedName>
</protein>
<comment type="caution">
    <text evidence="2">The sequence shown here is derived from an EMBL/GenBank/DDBJ whole genome shotgun (WGS) entry which is preliminary data.</text>
</comment>
<dbReference type="InterPro" id="IPR005509">
    <property type="entry name" value="AfsA_hotdog_dom"/>
</dbReference>
<dbReference type="RefSeq" id="WP_311680164.1">
    <property type="nucleotide sequence ID" value="NZ_JAVREU010000002.1"/>
</dbReference>